<sequence length="702" mass="75094">MHDMPALQPLLSGETVVLSAPTQVWSAANGQLGPTPIHGVYFADTRVIRESSWKLGGHAGEHISTQMPNAGSAAFVSLQRHLDDRAADPRVRAIHKVETSIHGVRNELVVESSLAEQIVTSMELRLQPDLSVMDRVKTGRAPESMPSRAEITADGAHWSGGSISVSLTAEGADIEVLDNGVLKLSWPLFIPARGRSALSWAISITDSEAVVDGVEAAPVWEKPRLAGADDRLARWVDRAMDDLDALRISPAGSSETILAAGAPWFFTIFGRDSLWAARFLLPTGTELAADTLRILAGMQGESEVDDTAEQPGKIMHELRKGGLSSPGEGLALPPLYYGTVDATALWVCLLHDAWKWGMPESEVRALLPHMHAALAWMRDYGDADGDMLIEYVDSTGHGLSNQGWKDSGDSIQWKDGTLAEGPIALCEVQAYCYEAATHAADMLDHFGDDGAEEWRDWAARLRHEFNKKFWIEDADGLFPATALDASKQPVDTVTSNIGHLLGTGIIDREQAALVAKRLVGSDMDSGYGLRTMSTGASGYWPLSYHCGSVWTHDTAIAIAGLSKEGFDVEASSLIEGLLAASATFDYRMPELYSGDSITTVSRPVPYPASCRPQAWSAAAAISVAASVLGLSPDATAGEIGVAPMRSALLPLTLDGVRWEGGRAELTIGKDGSIVASSGASFRLADVKPVDQDTPEGREPSTV</sequence>
<name>A0A542XX63_9MICO</name>
<dbReference type="InterPro" id="IPR012341">
    <property type="entry name" value="6hp_glycosidase-like_sf"/>
</dbReference>
<evidence type="ECO:0000313" key="3">
    <source>
        <dbReference type="EMBL" id="TQL40420.1"/>
    </source>
</evidence>
<dbReference type="Pfam" id="PF22422">
    <property type="entry name" value="MGH1-like_GH"/>
    <property type="match status" value="1"/>
</dbReference>
<dbReference type="InterPro" id="IPR008928">
    <property type="entry name" value="6-hairpin_glycosidase_sf"/>
</dbReference>
<feature type="domain" description="Mannosylglycerate hydrolase MGH1-like glycoside hydrolase" evidence="2">
    <location>
        <begin position="339"/>
        <end position="580"/>
    </location>
</feature>
<accession>A0A542XX63</accession>
<proteinExistence type="predicted"/>
<protein>
    <submittedName>
        <fullName evidence="3">Amylo-alpha-1,6-glucosidase</fullName>
    </submittedName>
</protein>
<dbReference type="Proteomes" id="UP000317998">
    <property type="component" value="Unassembled WGS sequence"/>
</dbReference>
<dbReference type="InterPro" id="IPR054491">
    <property type="entry name" value="MGH1-like_GH"/>
</dbReference>
<feature type="domain" description="Putative glycogen debranching enzyme N-terminal" evidence="1">
    <location>
        <begin position="20"/>
        <end position="196"/>
    </location>
</feature>
<keyword evidence="4" id="KW-1185">Reference proteome</keyword>
<evidence type="ECO:0000259" key="1">
    <source>
        <dbReference type="Pfam" id="PF14742"/>
    </source>
</evidence>
<evidence type="ECO:0000313" key="4">
    <source>
        <dbReference type="Proteomes" id="UP000317998"/>
    </source>
</evidence>
<dbReference type="GO" id="GO:0005975">
    <property type="term" value="P:carbohydrate metabolic process"/>
    <property type="evidence" value="ECO:0007669"/>
    <property type="project" value="InterPro"/>
</dbReference>
<evidence type="ECO:0000259" key="2">
    <source>
        <dbReference type="Pfam" id="PF22422"/>
    </source>
</evidence>
<gene>
    <name evidence="3" type="ORF">FB562_2629</name>
</gene>
<dbReference type="AlphaFoldDB" id="A0A542XX63"/>
<dbReference type="Pfam" id="PF14742">
    <property type="entry name" value="GDE_N_bis"/>
    <property type="match status" value="1"/>
</dbReference>
<reference evidence="3 4" key="1">
    <citation type="submission" date="2019-06" db="EMBL/GenBank/DDBJ databases">
        <title>Sequencing the genomes of 1000 actinobacteria strains.</title>
        <authorList>
            <person name="Klenk H.-P."/>
        </authorList>
    </citation>
    <scope>NUCLEOTIDE SEQUENCE [LARGE SCALE GENOMIC DNA]</scope>
    <source>
        <strain evidence="3 4">DSM 26477</strain>
    </source>
</reference>
<dbReference type="EMBL" id="VFOM01000005">
    <property type="protein sequence ID" value="TQL40420.1"/>
    <property type="molecule type" value="Genomic_DNA"/>
</dbReference>
<dbReference type="InterPro" id="IPR032856">
    <property type="entry name" value="GDE_N_bis"/>
</dbReference>
<dbReference type="Gene3D" id="1.50.10.10">
    <property type="match status" value="1"/>
</dbReference>
<dbReference type="SUPFAM" id="SSF48208">
    <property type="entry name" value="Six-hairpin glycosidases"/>
    <property type="match status" value="1"/>
</dbReference>
<comment type="caution">
    <text evidence="3">The sequence shown here is derived from an EMBL/GenBank/DDBJ whole genome shotgun (WGS) entry which is preliminary data.</text>
</comment>
<organism evidence="3 4">
    <name type="scientific">Homoserinimonas aerilata</name>
    <dbReference type="NCBI Taxonomy" id="1162970"/>
    <lineage>
        <taxon>Bacteria</taxon>
        <taxon>Bacillati</taxon>
        <taxon>Actinomycetota</taxon>
        <taxon>Actinomycetes</taxon>
        <taxon>Micrococcales</taxon>
        <taxon>Microbacteriaceae</taxon>
        <taxon>Homoserinimonas</taxon>
    </lineage>
</organism>